<evidence type="ECO:0000256" key="1">
    <source>
        <dbReference type="SAM" id="Phobius"/>
    </source>
</evidence>
<evidence type="ECO:0008006" key="4">
    <source>
        <dbReference type="Google" id="ProtNLM"/>
    </source>
</evidence>
<keyword evidence="1" id="KW-1133">Transmembrane helix</keyword>
<dbReference type="RefSeq" id="WP_379705197.1">
    <property type="nucleotide sequence ID" value="NZ_JBHTAT010000001.1"/>
</dbReference>
<dbReference type="GeneID" id="96954821"/>
<accession>A0ABD6A1J5</accession>
<dbReference type="AlphaFoldDB" id="A0ABD6A1J5"/>
<keyword evidence="1" id="KW-0812">Transmembrane</keyword>
<name>A0ABD6A1J5_9EURY</name>
<gene>
    <name evidence="2" type="ORF">ACFQKE_14185</name>
</gene>
<evidence type="ECO:0000313" key="3">
    <source>
        <dbReference type="Proteomes" id="UP001596434"/>
    </source>
</evidence>
<keyword evidence="3" id="KW-1185">Reference proteome</keyword>
<comment type="caution">
    <text evidence="2">The sequence shown here is derived from an EMBL/GenBank/DDBJ whole genome shotgun (WGS) entry which is preliminary data.</text>
</comment>
<evidence type="ECO:0000313" key="2">
    <source>
        <dbReference type="EMBL" id="MFC7256430.1"/>
    </source>
</evidence>
<protein>
    <recommendedName>
        <fullName evidence="4">Heme exporter protein D</fullName>
    </recommendedName>
</protein>
<dbReference type="Proteomes" id="UP001596434">
    <property type="component" value="Unassembled WGS sequence"/>
</dbReference>
<organism evidence="2 3">
    <name type="scientific">Haloplanus litoreus</name>
    <dbReference type="NCBI Taxonomy" id="767515"/>
    <lineage>
        <taxon>Archaea</taxon>
        <taxon>Methanobacteriati</taxon>
        <taxon>Methanobacteriota</taxon>
        <taxon>Stenosarchaea group</taxon>
        <taxon>Halobacteria</taxon>
        <taxon>Halobacteriales</taxon>
        <taxon>Haloferacaceae</taxon>
        <taxon>Haloplanus</taxon>
    </lineage>
</organism>
<keyword evidence="1" id="KW-0472">Membrane</keyword>
<dbReference type="EMBL" id="JBHTAT010000001">
    <property type="protein sequence ID" value="MFC7256430.1"/>
    <property type="molecule type" value="Genomic_DNA"/>
</dbReference>
<sequence length="40" mass="4569">MTLSALGFAALVWGSLALVVVVFLYELLTVWREYRKKRPA</sequence>
<feature type="transmembrane region" description="Helical" evidence="1">
    <location>
        <begin position="6"/>
        <end position="28"/>
    </location>
</feature>
<proteinExistence type="predicted"/>
<reference evidence="2 3" key="1">
    <citation type="journal article" date="2019" name="Int. J. Syst. Evol. Microbiol.">
        <title>The Global Catalogue of Microorganisms (GCM) 10K type strain sequencing project: providing services to taxonomists for standard genome sequencing and annotation.</title>
        <authorList>
            <consortium name="The Broad Institute Genomics Platform"/>
            <consortium name="The Broad Institute Genome Sequencing Center for Infectious Disease"/>
            <person name="Wu L."/>
            <person name="Ma J."/>
        </authorList>
    </citation>
    <scope>NUCLEOTIDE SEQUENCE [LARGE SCALE GENOMIC DNA]</scope>
    <source>
        <strain evidence="2 3">GX21</strain>
    </source>
</reference>